<dbReference type="KEGG" id="ang:An12g08410"/>
<reference evidence="1" key="1">
    <citation type="submission" date="2025-02" db="EMBL/GenBank/DDBJ databases">
        <authorList>
            <consortium name="NCBI Genome Project"/>
        </authorList>
    </citation>
    <scope>NUCLEOTIDE SEQUENCE</scope>
</reference>
<accession>A0AAJ8BRA2</accession>
<dbReference type="AlphaFoldDB" id="A0AAJ8BRA2"/>
<name>A0AAJ8BRA2_ASPNG</name>
<sequence>MNYYGQSRDQGPLEGSFALLTPPLSLAFRTMKQRTKFSGAGSKESHPRFSHAKSAPEVTSLLVSVPGPFVRVEPPESQSVASYGVHPYPDQGQRIRLIASERLIIVIESLDISSNSSDLASRHTLVASSIVSGRSRFGSSSSVRRQKKKARVCQTVRILQKGFEGTKPQQPRHVIPRILRWKSRAIERNYSKPQVIIVRSPQECTEKKISEKEETGPVCFVEWAHFLWTIPPLQSYYYSPFRKNSLRLEGRCKCIIKPNMCR</sequence>
<dbReference type="GeneID" id="84592677"/>
<dbReference type="RefSeq" id="XP_059601922.1">
    <property type="nucleotide sequence ID" value="XM_059743585.1"/>
</dbReference>
<proteinExistence type="predicted"/>
<protein>
    <submittedName>
        <fullName evidence="1">Uncharacterized protein</fullName>
    </submittedName>
</protein>
<gene>
    <name evidence="1" type="ORF">An12g08410</name>
</gene>
<organism evidence="1">
    <name type="scientific">Aspergillus niger</name>
    <dbReference type="NCBI Taxonomy" id="5061"/>
    <lineage>
        <taxon>Eukaryota</taxon>
        <taxon>Fungi</taxon>
        <taxon>Dikarya</taxon>
        <taxon>Ascomycota</taxon>
        <taxon>Pezizomycotina</taxon>
        <taxon>Eurotiomycetes</taxon>
        <taxon>Eurotiomycetidae</taxon>
        <taxon>Eurotiales</taxon>
        <taxon>Aspergillaceae</taxon>
        <taxon>Aspergillus</taxon>
        <taxon>Aspergillus subgen. Circumdati</taxon>
    </lineage>
</organism>
<dbReference type="VEuPathDB" id="FungiDB:An12g08410"/>
<evidence type="ECO:0000313" key="1">
    <source>
        <dbReference type="RefSeq" id="XP_059601922.1"/>
    </source>
</evidence>
<reference evidence="1" key="2">
    <citation type="submission" date="2025-08" db="UniProtKB">
        <authorList>
            <consortium name="RefSeq"/>
        </authorList>
    </citation>
    <scope>IDENTIFICATION</scope>
</reference>